<keyword evidence="2" id="KW-1185">Reference proteome</keyword>
<name>A0A7Z0QML6_9GAMM</name>
<protein>
    <submittedName>
        <fullName evidence="1">Uncharacterized protein</fullName>
    </submittedName>
</protein>
<dbReference type="EMBL" id="JACCJZ010000004">
    <property type="protein sequence ID" value="NYZ61437.1"/>
    <property type="molecule type" value="Genomic_DNA"/>
</dbReference>
<dbReference type="AlphaFoldDB" id="A0A7Z0QML6"/>
<accession>A0A7Z0QML6</accession>
<evidence type="ECO:0000313" key="1">
    <source>
        <dbReference type="EMBL" id="NYZ61437.1"/>
    </source>
</evidence>
<sequence length="169" mass="17695">MFVPMWMLVVAVVCGVVLLTWSVLLALGRNPLPVPDPGSRIFAAASPEAREAVVALLARHGLRERMRVDSPQVQRSILTDGTIINCSSPDVVARVGGVTSCIGLVAADPEADAQAAAGFLRARGFAAEVVRDVEPGMPIAFVLTSAMPGTAINLRPHVLRMPRPPAAGA</sequence>
<reference evidence="1 2" key="1">
    <citation type="submission" date="2020-07" db="EMBL/GenBank/DDBJ databases">
        <title>isolation of Luteimonas sp. SJ-16.</title>
        <authorList>
            <person name="Huang X.-X."/>
            <person name="Xu L."/>
            <person name="Sun J.-Q."/>
        </authorList>
    </citation>
    <scope>NUCLEOTIDE SEQUENCE [LARGE SCALE GENOMIC DNA]</scope>
    <source>
        <strain evidence="1 2">SJ-16</strain>
    </source>
</reference>
<gene>
    <name evidence="1" type="ORF">H0E82_01480</name>
</gene>
<organism evidence="1 2">
    <name type="scientific">Luteimonas deserti</name>
    <dbReference type="NCBI Taxonomy" id="2752306"/>
    <lineage>
        <taxon>Bacteria</taxon>
        <taxon>Pseudomonadati</taxon>
        <taxon>Pseudomonadota</taxon>
        <taxon>Gammaproteobacteria</taxon>
        <taxon>Lysobacterales</taxon>
        <taxon>Lysobacteraceae</taxon>
        <taxon>Luteimonas</taxon>
    </lineage>
</organism>
<proteinExistence type="predicted"/>
<comment type="caution">
    <text evidence="1">The sequence shown here is derived from an EMBL/GenBank/DDBJ whole genome shotgun (WGS) entry which is preliminary data.</text>
</comment>
<dbReference type="Proteomes" id="UP000589896">
    <property type="component" value="Unassembled WGS sequence"/>
</dbReference>
<dbReference type="RefSeq" id="WP_180543201.1">
    <property type="nucleotide sequence ID" value="NZ_JACCJZ010000004.1"/>
</dbReference>
<evidence type="ECO:0000313" key="2">
    <source>
        <dbReference type="Proteomes" id="UP000589896"/>
    </source>
</evidence>